<dbReference type="AlphaFoldDB" id="A0A2U1SNY4"/>
<dbReference type="Gene3D" id="3.60.15.10">
    <property type="entry name" value="Ribonuclease Z/Hydroxyacylglutathione hydrolase-like"/>
    <property type="match status" value="1"/>
</dbReference>
<dbReference type="CDD" id="cd16279">
    <property type="entry name" value="metallo-hydrolase-like_MBL-fold"/>
    <property type="match status" value="1"/>
</dbReference>
<reference evidence="2 3" key="1">
    <citation type="journal article" date="2018" name="Appl. Microbiol. Biotechnol.">
        <title>Co-cultivation of the strictly anaerobic methanogen Methanosarcina barkeri with aerobic methanotrophs in an oxygen-limited membrane bioreactor.</title>
        <authorList>
            <person name="In 't Zandt M.H."/>
            <person name="van den Bosch T.J.M."/>
            <person name="Rijkers R."/>
            <person name="van Kessel M.A.H.J."/>
            <person name="Jetten M.S.M."/>
            <person name="Welte C.U."/>
        </authorList>
    </citation>
    <scope>NUCLEOTIDE SEQUENCE [LARGE SCALE GENOMIC DNA]</scope>
    <source>
        <strain evidence="2 3">DSM 17706</strain>
    </source>
</reference>
<dbReference type="SUPFAM" id="SSF56281">
    <property type="entry name" value="Metallo-hydrolase/oxidoreductase"/>
    <property type="match status" value="1"/>
</dbReference>
<dbReference type="OrthoDB" id="9781189at2"/>
<dbReference type="PANTHER" id="PTHR42663">
    <property type="entry name" value="HYDROLASE C777.06C-RELATED-RELATED"/>
    <property type="match status" value="1"/>
</dbReference>
<accession>A0A2U1SNY4</accession>
<comment type="caution">
    <text evidence="2">The sequence shown here is derived from an EMBL/GenBank/DDBJ whole genome shotgun (WGS) entry which is preliminary data.</text>
</comment>
<dbReference type="PANTHER" id="PTHR42663:SF6">
    <property type="entry name" value="HYDROLASE C777.06C-RELATED"/>
    <property type="match status" value="1"/>
</dbReference>
<dbReference type="Pfam" id="PF12706">
    <property type="entry name" value="Lactamase_B_2"/>
    <property type="match status" value="1"/>
</dbReference>
<proteinExistence type="predicted"/>
<dbReference type="RefSeq" id="WP_108917786.1">
    <property type="nucleotide sequence ID" value="NZ_BGJY01000007.1"/>
</dbReference>
<evidence type="ECO:0000259" key="1">
    <source>
        <dbReference type="Pfam" id="PF12706"/>
    </source>
</evidence>
<gene>
    <name evidence="2" type="ORF">C5689_13430</name>
</gene>
<dbReference type="Proteomes" id="UP000245137">
    <property type="component" value="Unassembled WGS sequence"/>
</dbReference>
<name>A0A2U1SNY4_METSR</name>
<keyword evidence="3" id="KW-1185">Reference proteome</keyword>
<protein>
    <submittedName>
        <fullName evidence="2">Phosphoribosyl 1,2-cyclic phosphodiesterase</fullName>
    </submittedName>
</protein>
<evidence type="ECO:0000313" key="2">
    <source>
        <dbReference type="EMBL" id="PWB93317.1"/>
    </source>
</evidence>
<dbReference type="InterPro" id="IPR036866">
    <property type="entry name" value="RibonucZ/Hydroxyglut_hydro"/>
</dbReference>
<organism evidence="2 3">
    <name type="scientific">Methylosinus sporium</name>
    <dbReference type="NCBI Taxonomy" id="428"/>
    <lineage>
        <taxon>Bacteria</taxon>
        <taxon>Pseudomonadati</taxon>
        <taxon>Pseudomonadota</taxon>
        <taxon>Alphaproteobacteria</taxon>
        <taxon>Hyphomicrobiales</taxon>
        <taxon>Methylocystaceae</taxon>
        <taxon>Methylosinus</taxon>
    </lineage>
</organism>
<evidence type="ECO:0000313" key="3">
    <source>
        <dbReference type="Proteomes" id="UP000245137"/>
    </source>
</evidence>
<sequence>MSLSVTILGCGSSGGVPRVGQGWGACDPANPRNRRRRCSILATRTEGDARTNVLVDTSPDLREQLIDAKVDHLDAILFTHPHADHTHGVDDVRGLVLESGRRIPAYLDEPTAKMLTDRFDYIFKTPPGSYYPPLLDEHRIHLGREVTVEGPGGAIAATPFRLDHGDMDALGFRIGGLAYTPDLNSVPQESFRHLEGLDVWIIDALRHKRHSTHLSVGEALEWVTHFKPRRAILTDLHVDLDYDALAATLPENVTPAFDGMQIALA</sequence>
<dbReference type="EMBL" id="PUIV01000023">
    <property type="protein sequence ID" value="PWB93317.1"/>
    <property type="molecule type" value="Genomic_DNA"/>
</dbReference>
<feature type="domain" description="Metallo-beta-lactamase" evidence="1">
    <location>
        <begin position="51"/>
        <end position="234"/>
    </location>
</feature>
<dbReference type="InterPro" id="IPR001279">
    <property type="entry name" value="Metallo-B-lactamas"/>
</dbReference>